<dbReference type="PROSITE" id="PS50865">
    <property type="entry name" value="ZF_MYND_2"/>
    <property type="match status" value="1"/>
</dbReference>
<comment type="caution">
    <text evidence="6">The sequence shown here is derived from an EMBL/GenBank/DDBJ whole genome shotgun (WGS) entry which is preliminary data.</text>
</comment>
<keyword evidence="2 4" id="KW-0863">Zinc-finger</keyword>
<gene>
    <name evidence="6" type="ORF">CTEN210_09081</name>
</gene>
<dbReference type="Proteomes" id="UP001054902">
    <property type="component" value="Unassembled WGS sequence"/>
</dbReference>
<evidence type="ECO:0000256" key="1">
    <source>
        <dbReference type="ARBA" id="ARBA00022723"/>
    </source>
</evidence>
<evidence type="ECO:0000313" key="7">
    <source>
        <dbReference type="Proteomes" id="UP001054902"/>
    </source>
</evidence>
<keyword evidence="3" id="KW-0862">Zinc</keyword>
<dbReference type="SUPFAM" id="SSF48403">
    <property type="entry name" value="Ankyrin repeat"/>
    <property type="match status" value="1"/>
</dbReference>
<keyword evidence="1" id="KW-0479">Metal-binding</keyword>
<evidence type="ECO:0000256" key="2">
    <source>
        <dbReference type="ARBA" id="ARBA00022771"/>
    </source>
</evidence>
<feature type="domain" description="MYND-type" evidence="5">
    <location>
        <begin position="161"/>
        <end position="199"/>
    </location>
</feature>
<evidence type="ECO:0000313" key="6">
    <source>
        <dbReference type="EMBL" id="GFH52605.1"/>
    </source>
</evidence>
<dbReference type="SUPFAM" id="SSF144232">
    <property type="entry name" value="HIT/MYND zinc finger-like"/>
    <property type="match status" value="1"/>
</dbReference>
<dbReference type="Gene3D" id="6.10.140.2220">
    <property type="match status" value="1"/>
</dbReference>
<evidence type="ECO:0000256" key="4">
    <source>
        <dbReference type="PROSITE-ProRule" id="PRU00134"/>
    </source>
</evidence>
<dbReference type="Pfam" id="PF01753">
    <property type="entry name" value="zf-MYND"/>
    <property type="match status" value="1"/>
</dbReference>
<dbReference type="Gene3D" id="1.25.40.20">
    <property type="entry name" value="Ankyrin repeat-containing domain"/>
    <property type="match status" value="1"/>
</dbReference>
<accession>A0AAD3CX50</accession>
<evidence type="ECO:0000256" key="3">
    <source>
        <dbReference type="ARBA" id="ARBA00022833"/>
    </source>
</evidence>
<proteinExistence type="predicted"/>
<dbReference type="AlphaFoldDB" id="A0AAD3CX50"/>
<protein>
    <recommendedName>
        <fullName evidence="5">MYND-type domain-containing protein</fullName>
    </recommendedName>
</protein>
<dbReference type="InterPro" id="IPR036770">
    <property type="entry name" value="Ankyrin_rpt-contain_sf"/>
</dbReference>
<dbReference type="EMBL" id="BLLK01000045">
    <property type="protein sequence ID" value="GFH52605.1"/>
    <property type="molecule type" value="Genomic_DNA"/>
</dbReference>
<sequence>MSPQYNLTRRQQQIVELFNATSDGEPSYLDFLIRVGKCPWDEPCPYAGTKTIPINLAAQYQRHDNMAILAQKALETNQPHLLEATDARNRTPAYLAVQKGNPECLGVMAKAGANLHKACPHVWENQVIPGNHLFDPDPDDPTYKVHTALNETVMSFTNETCCECFEGKKKLLTCSRCEMARFCNADCQKKNWGRHKLVCKRIAKGAKLVTFHDRIPDPKPIDDDCFVDFFPSDDVIEDLDSDEEEEIQEYIWEYYDVKSKEWKVYPKKVNYSLERLYDTYQTEPTCTRCMYKPGDEDAYGLEERKLSANPPDNVATHHAYFTHMIDHQIYTGAGRRMRRRKL</sequence>
<dbReference type="PROSITE" id="PS01360">
    <property type="entry name" value="ZF_MYND_1"/>
    <property type="match status" value="1"/>
</dbReference>
<dbReference type="GO" id="GO:0008270">
    <property type="term" value="F:zinc ion binding"/>
    <property type="evidence" value="ECO:0007669"/>
    <property type="project" value="UniProtKB-KW"/>
</dbReference>
<keyword evidence="7" id="KW-1185">Reference proteome</keyword>
<dbReference type="InterPro" id="IPR002893">
    <property type="entry name" value="Znf_MYND"/>
</dbReference>
<name>A0AAD3CX50_9STRA</name>
<evidence type="ECO:0000259" key="5">
    <source>
        <dbReference type="PROSITE" id="PS50865"/>
    </source>
</evidence>
<organism evidence="6 7">
    <name type="scientific">Chaetoceros tenuissimus</name>
    <dbReference type="NCBI Taxonomy" id="426638"/>
    <lineage>
        <taxon>Eukaryota</taxon>
        <taxon>Sar</taxon>
        <taxon>Stramenopiles</taxon>
        <taxon>Ochrophyta</taxon>
        <taxon>Bacillariophyta</taxon>
        <taxon>Coscinodiscophyceae</taxon>
        <taxon>Chaetocerotophycidae</taxon>
        <taxon>Chaetocerotales</taxon>
        <taxon>Chaetocerotaceae</taxon>
        <taxon>Chaetoceros</taxon>
    </lineage>
</organism>
<reference evidence="6 7" key="1">
    <citation type="journal article" date="2021" name="Sci. Rep.">
        <title>The genome of the diatom Chaetoceros tenuissimus carries an ancient integrated fragment of an extant virus.</title>
        <authorList>
            <person name="Hongo Y."/>
            <person name="Kimura K."/>
            <person name="Takaki Y."/>
            <person name="Yoshida Y."/>
            <person name="Baba S."/>
            <person name="Kobayashi G."/>
            <person name="Nagasaki K."/>
            <person name="Hano T."/>
            <person name="Tomaru Y."/>
        </authorList>
    </citation>
    <scope>NUCLEOTIDE SEQUENCE [LARGE SCALE GENOMIC DNA]</scope>
    <source>
        <strain evidence="6 7">NIES-3715</strain>
    </source>
</reference>